<dbReference type="EMBL" id="JACMRX010000003">
    <property type="protein sequence ID" value="KAF7992717.1"/>
    <property type="molecule type" value="Genomic_DNA"/>
</dbReference>
<evidence type="ECO:0000256" key="1">
    <source>
        <dbReference type="SAM" id="MobiDB-lite"/>
    </source>
</evidence>
<reference evidence="2 3" key="1">
    <citation type="submission" date="2020-08" db="EMBL/GenBank/DDBJ databases">
        <title>Aphidius gifuensis genome sequencing and assembly.</title>
        <authorList>
            <person name="Du Z."/>
        </authorList>
    </citation>
    <scope>NUCLEOTIDE SEQUENCE [LARGE SCALE GENOMIC DNA]</scope>
    <source>
        <strain evidence="2">YNYX2018</strain>
        <tissue evidence="2">Adults</tissue>
    </source>
</reference>
<dbReference type="AlphaFoldDB" id="A0A835CQY2"/>
<name>A0A835CQY2_APHGI</name>
<keyword evidence="3" id="KW-1185">Reference proteome</keyword>
<accession>A0A835CQY2</accession>
<proteinExistence type="predicted"/>
<evidence type="ECO:0000313" key="3">
    <source>
        <dbReference type="Proteomes" id="UP000639338"/>
    </source>
</evidence>
<sequence length="83" mass="9524">MINCITDEIDFWDDDACKLKNILSFEPTTSGLQIFQNNKIYQLVKGKHNDDEMKIEDNKNTSTSKTPKGDKKKNSNTKINLSK</sequence>
<dbReference type="Proteomes" id="UP000639338">
    <property type="component" value="Unassembled WGS sequence"/>
</dbReference>
<organism evidence="2 3">
    <name type="scientific">Aphidius gifuensis</name>
    <name type="common">Parasitoid wasp</name>
    <dbReference type="NCBI Taxonomy" id="684658"/>
    <lineage>
        <taxon>Eukaryota</taxon>
        <taxon>Metazoa</taxon>
        <taxon>Ecdysozoa</taxon>
        <taxon>Arthropoda</taxon>
        <taxon>Hexapoda</taxon>
        <taxon>Insecta</taxon>
        <taxon>Pterygota</taxon>
        <taxon>Neoptera</taxon>
        <taxon>Endopterygota</taxon>
        <taxon>Hymenoptera</taxon>
        <taxon>Apocrita</taxon>
        <taxon>Ichneumonoidea</taxon>
        <taxon>Braconidae</taxon>
        <taxon>Aphidiinae</taxon>
        <taxon>Aphidius</taxon>
    </lineage>
</organism>
<gene>
    <name evidence="2" type="ORF">HCN44_005061</name>
</gene>
<feature type="region of interest" description="Disordered" evidence="1">
    <location>
        <begin position="51"/>
        <end position="83"/>
    </location>
</feature>
<comment type="caution">
    <text evidence="2">The sequence shown here is derived from an EMBL/GenBank/DDBJ whole genome shotgun (WGS) entry which is preliminary data.</text>
</comment>
<evidence type="ECO:0000313" key="2">
    <source>
        <dbReference type="EMBL" id="KAF7992717.1"/>
    </source>
</evidence>
<protein>
    <submittedName>
        <fullName evidence="2">Uncharacterized protein</fullName>
    </submittedName>
</protein>